<dbReference type="PROSITE" id="PS51257">
    <property type="entry name" value="PROKAR_LIPOPROTEIN"/>
    <property type="match status" value="1"/>
</dbReference>
<comment type="catalytic activity">
    <reaction evidence="1">
        <text>Endohydrolysis of (1-&gt;4)-beta-D-glucosidic linkages in cellulose, lichenin and cereal beta-D-glucans.</text>
        <dbReference type="EC" id="3.2.1.4"/>
    </reaction>
</comment>
<keyword evidence="4 9" id="KW-0378">Hydrolase</keyword>
<gene>
    <name evidence="9" type="primary">bcsZ</name>
    <name evidence="9" type="ORF">ACFQ0F_11530</name>
</gene>
<dbReference type="EC" id="3.2.1.4" evidence="3"/>
<evidence type="ECO:0000313" key="10">
    <source>
        <dbReference type="Proteomes" id="UP001597044"/>
    </source>
</evidence>
<comment type="caution">
    <text evidence="9">The sequence shown here is derived from an EMBL/GenBank/DDBJ whole genome shotgun (WGS) entry which is preliminary data.</text>
</comment>
<accession>A0ABW3HJR7</accession>
<dbReference type="Gene3D" id="1.50.10.10">
    <property type="match status" value="1"/>
</dbReference>
<dbReference type="EMBL" id="JBHTIT010000002">
    <property type="protein sequence ID" value="MFD0951004.1"/>
    <property type="molecule type" value="Genomic_DNA"/>
</dbReference>
<feature type="chain" id="PRO_5046322183" description="cellulase" evidence="8">
    <location>
        <begin position="18"/>
        <end position="386"/>
    </location>
</feature>
<dbReference type="RefSeq" id="WP_379072383.1">
    <property type="nucleotide sequence ID" value="NZ_JBHTIT010000002.1"/>
</dbReference>
<sequence length="386" mass="42898">MWRVLLLSLMAALSACAGSPPSTVPSAAGSAIAASDVCTIHPAWTGFVRDFISSDGRVIDASVPEQITTSEGQSYALFFALVNRDQARFDQLLQWTENNLAAGDLRTHLPAWSWGKADDGQWRVLDRNAASDSDVWIAYSLLAAAELWPNTRYREVGLALAKRIIEAETVVLPRYGRVLLPGPTGFHPTEDTWRLNPSYWPISVLRGLAVWTEDAVWQELVQSSEKLLRESAPKAISPDWFVLNIATGSISWPDRDGDSAYNAIRVYLWLGMMPFDDPLSASLRSHFAPWATRAMKQGFISDRVQTQSAKVISDHHPIGFAQAALPYLQAQAELSDKAGLAAISARAEQPREGYYTEVLSLFSVLWRDQRFQFQRDGRVQISSECL</sequence>
<dbReference type="InterPro" id="IPR002037">
    <property type="entry name" value="Glyco_hydro_8"/>
</dbReference>
<evidence type="ECO:0000256" key="4">
    <source>
        <dbReference type="ARBA" id="ARBA00022801"/>
    </source>
</evidence>
<comment type="similarity">
    <text evidence="2">Belongs to the glycosyl hydrolase 8 (cellulase D) family.</text>
</comment>
<evidence type="ECO:0000256" key="3">
    <source>
        <dbReference type="ARBA" id="ARBA00012601"/>
    </source>
</evidence>
<dbReference type="InterPro" id="IPR012341">
    <property type="entry name" value="6hp_glycosidase-like_sf"/>
</dbReference>
<evidence type="ECO:0000256" key="5">
    <source>
        <dbReference type="ARBA" id="ARBA00023001"/>
    </source>
</evidence>
<dbReference type="Pfam" id="PF01270">
    <property type="entry name" value="Glyco_hydro_8"/>
    <property type="match status" value="1"/>
</dbReference>
<protein>
    <recommendedName>
        <fullName evidence="3">cellulase</fullName>
        <ecNumber evidence="3">3.2.1.4</ecNumber>
    </recommendedName>
</protein>
<evidence type="ECO:0000256" key="1">
    <source>
        <dbReference type="ARBA" id="ARBA00000966"/>
    </source>
</evidence>
<evidence type="ECO:0000313" key="9">
    <source>
        <dbReference type="EMBL" id="MFD0951004.1"/>
    </source>
</evidence>
<evidence type="ECO:0000256" key="6">
    <source>
        <dbReference type="ARBA" id="ARBA00023295"/>
    </source>
</evidence>
<keyword evidence="5" id="KW-0136">Cellulose degradation</keyword>
<evidence type="ECO:0000256" key="2">
    <source>
        <dbReference type="ARBA" id="ARBA00009209"/>
    </source>
</evidence>
<name>A0ABW3HJR7_9GAMM</name>
<keyword evidence="7" id="KW-0119">Carbohydrate metabolism</keyword>
<keyword evidence="6 9" id="KW-0326">Glycosidase</keyword>
<dbReference type="GO" id="GO:0008810">
    <property type="term" value="F:cellulase activity"/>
    <property type="evidence" value="ECO:0007669"/>
    <property type="project" value="UniProtKB-EC"/>
</dbReference>
<reference evidence="10" key="1">
    <citation type="journal article" date="2019" name="Int. J. Syst. Evol. Microbiol.">
        <title>The Global Catalogue of Microorganisms (GCM) 10K type strain sequencing project: providing services to taxonomists for standard genome sequencing and annotation.</title>
        <authorList>
            <consortium name="The Broad Institute Genomics Platform"/>
            <consortium name="The Broad Institute Genome Sequencing Center for Infectious Disease"/>
            <person name="Wu L."/>
            <person name="Ma J."/>
        </authorList>
    </citation>
    <scope>NUCLEOTIDE SEQUENCE [LARGE SCALE GENOMIC DNA]</scope>
    <source>
        <strain evidence="10">CCUG 63419</strain>
    </source>
</reference>
<dbReference type="SUPFAM" id="SSF48208">
    <property type="entry name" value="Six-hairpin glycosidases"/>
    <property type="match status" value="1"/>
</dbReference>
<evidence type="ECO:0000256" key="8">
    <source>
        <dbReference type="SAM" id="SignalP"/>
    </source>
</evidence>
<keyword evidence="10" id="KW-1185">Reference proteome</keyword>
<evidence type="ECO:0000256" key="7">
    <source>
        <dbReference type="ARBA" id="ARBA00023326"/>
    </source>
</evidence>
<feature type="signal peptide" evidence="8">
    <location>
        <begin position="1"/>
        <end position="17"/>
    </location>
</feature>
<keyword evidence="8" id="KW-0732">Signal</keyword>
<proteinExistence type="inferred from homology"/>
<dbReference type="InterPro" id="IPR008928">
    <property type="entry name" value="6-hairpin_glycosidase_sf"/>
</dbReference>
<dbReference type="NCBIfam" id="NF008305">
    <property type="entry name" value="PRK11097.1"/>
    <property type="match status" value="1"/>
</dbReference>
<keyword evidence="7" id="KW-0624">Polysaccharide degradation</keyword>
<organism evidence="9 10">
    <name type="scientific">Paraperlucidibaca wandonensis</name>
    <dbReference type="NCBI Taxonomy" id="1268273"/>
    <lineage>
        <taxon>Bacteria</taxon>
        <taxon>Pseudomonadati</taxon>
        <taxon>Pseudomonadota</taxon>
        <taxon>Gammaproteobacteria</taxon>
        <taxon>Moraxellales</taxon>
        <taxon>Moraxellaceae</taxon>
        <taxon>Paraperlucidibaca</taxon>
    </lineage>
</organism>
<dbReference type="PRINTS" id="PR00735">
    <property type="entry name" value="GLHYDRLASE8"/>
</dbReference>
<dbReference type="Proteomes" id="UP001597044">
    <property type="component" value="Unassembled WGS sequence"/>
</dbReference>